<dbReference type="Proteomes" id="UP000501600">
    <property type="component" value="Chromosome"/>
</dbReference>
<dbReference type="EMBL" id="CP051217">
    <property type="protein sequence ID" value="QJB68279.1"/>
    <property type="molecule type" value="Genomic_DNA"/>
</dbReference>
<keyword evidence="3" id="KW-1185">Reference proteome</keyword>
<keyword evidence="2" id="KW-0378">Hydrolase</keyword>
<evidence type="ECO:0000313" key="2">
    <source>
        <dbReference type="EMBL" id="QJB68279.1"/>
    </source>
</evidence>
<dbReference type="GO" id="GO:0008270">
    <property type="term" value="F:zinc ion binding"/>
    <property type="evidence" value="ECO:0007669"/>
    <property type="project" value="InterPro"/>
</dbReference>
<accession>A0A6H2DHY2</accession>
<dbReference type="AlphaFoldDB" id="A0A6H2DHY2"/>
<dbReference type="Pfam" id="PF01844">
    <property type="entry name" value="HNH"/>
    <property type="match status" value="1"/>
</dbReference>
<dbReference type="InterPro" id="IPR002711">
    <property type="entry name" value="HNH"/>
</dbReference>
<keyword evidence="2" id="KW-0255">Endonuclease</keyword>
<keyword evidence="2" id="KW-0540">Nuclease</keyword>
<dbReference type="InterPro" id="IPR003615">
    <property type="entry name" value="HNH_nuc"/>
</dbReference>
<protein>
    <submittedName>
        <fullName evidence="2">HNH endonuclease</fullName>
    </submittedName>
</protein>
<proteinExistence type="predicted"/>
<dbReference type="KEGG" id="phao:HF685_02315"/>
<organism evidence="2 3">
    <name type="scientific">Parasphingorhabdus halotolerans</name>
    <dbReference type="NCBI Taxonomy" id="2725558"/>
    <lineage>
        <taxon>Bacteria</taxon>
        <taxon>Pseudomonadati</taxon>
        <taxon>Pseudomonadota</taxon>
        <taxon>Alphaproteobacteria</taxon>
        <taxon>Sphingomonadales</taxon>
        <taxon>Sphingomonadaceae</taxon>
        <taxon>Parasphingorhabdus</taxon>
    </lineage>
</organism>
<feature type="domain" description="HNH nuclease" evidence="1">
    <location>
        <begin position="169"/>
        <end position="227"/>
    </location>
</feature>
<sequence length="251" mass="28845">MKTIFVESLSDIERNVDTLINAIHSDSQDRQKFADWVKAGAVFYPYQFGRIIAFAPSRFIGYKDNSRENHERLIANRTADGKDTNPVISKIVGSKNAHDTRLEQAFQRYCSLIGVEPYNKKRSFWTSSRIVHAFNSQFSAIDDIDETEVGNDSPEYRRRMAGSYVRDQEVRKQVLKRANGVCEYGGCVTFKKENGHTYLEAHHVISLSEQGVDKHSNVIALCPNHHREAHFGEKWQMLQDEFIQMLKKLAS</sequence>
<dbReference type="RefSeq" id="WP_168818123.1">
    <property type="nucleotide sequence ID" value="NZ_CP051217.1"/>
</dbReference>
<dbReference type="GO" id="GO:0004519">
    <property type="term" value="F:endonuclease activity"/>
    <property type="evidence" value="ECO:0007669"/>
    <property type="project" value="UniProtKB-KW"/>
</dbReference>
<dbReference type="SMART" id="SM00507">
    <property type="entry name" value="HNHc"/>
    <property type="match status" value="1"/>
</dbReference>
<evidence type="ECO:0000259" key="1">
    <source>
        <dbReference type="SMART" id="SM00507"/>
    </source>
</evidence>
<gene>
    <name evidence="2" type="ORF">HF685_02315</name>
</gene>
<name>A0A6H2DHY2_9SPHN</name>
<evidence type="ECO:0000313" key="3">
    <source>
        <dbReference type="Proteomes" id="UP000501600"/>
    </source>
</evidence>
<dbReference type="Gene3D" id="1.10.30.50">
    <property type="match status" value="1"/>
</dbReference>
<reference evidence="2 3" key="1">
    <citation type="submission" date="2020-04" db="EMBL/GenBank/DDBJ databases">
        <title>Genome sequence for Sphingorhabdus sp. strain M1.</title>
        <authorList>
            <person name="Park S.-J."/>
        </authorList>
    </citation>
    <scope>NUCLEOTIDE SEQUENCE [LARGE SCALE GENOMIC DNA]</scope>
    <source>
        <strain evidence="2 3">JK6</strain>
    </source>
</reference>
<dbReference type="GO" id="GO:0003676">
    <property type="term" value="F:nucleic acid binding"/>
    <property type="evidence" value="ECO:0007669"/>
    <property type="project" value="InterPro"/>
</dbReference>
<dbReference type="CDD" id="cd00085">
    <property type="entry name" value="HNHc"/>
    <property type="match status" value="1"/>
</dbReference>